<evidence type="ECO:0000256" key="1">
    <source>
        <dbReference type="SAM" id="Phobius"/>
    </source>
</evidence>
<dbReference type="InterPro" id="IPR052728">
    <property type="entry name" value="O2_lipid_transport_reg"/>
</dbReference>
<feature type="transmembrane region" description="Helical" evidence="1">
    <location>
        <begin position="38"/>
        <end position="60"/>
    </location>
</feature>
<dbReference type="AlphaFoldDB" id="A0A815NHH3"/>
<protein>
    <recommendedName>
        <fullName evidence="4">Acyltransferase 3 domain-containing protein</fullName>
    </recommendedName>
</protein>
<reference evidence="2" key="1">
    <citation type="submission" date="2021-02" db="EMBL/GenBank/DDBJ databases">
        <authorList>
            <person name="Nowell W R."/>
        </authorList>
    </citation>
    <scope>NUCLEOTIDE SEQUENCE</scope>
</reference>
<dbReference type="Proteomes" id="UP000663860">
    <property type="component" value="Unassembled WGS sequence"/>
</dbReference>
<dbReference type="PANTHER" id="PTHR11161">
    <property type="entry name" value="O-ACYLTRANSFERASE"/>
    <property type="match status" value="1"/>
</dbReference>
<feature type="transmembrane region" description="Helical" evidence="1">
    <location>
        <begin position="72"/>
        <end position="90"/>
    </location>
</feature>
<name>A0A815NHH3_9BILA</name>
<keyword evidence="1" id="KW-1133">Transmembrane helix</keyword>
<keyword evidence="1" id="KW-0472">Membrane</keyword>
<dbReference type="EMBL" id="CAJNOE010001540">
    <property type="protein sequence ID" value="CAF1432045.1"/>
    <property type="molecule type" value="Genomic_DNA"/>
</dbReference>
<sequence length="138" mass="16072">MILFSLICIFTTYPDYILPDGLNRTILVIYQSLSRTLWAIVIGWVLFLCSVNQGGIVNKILSWPIWAPLSRLNYSCYLVHAVILNIILYNQKLPLYYQGHLIVNNFVSHIFFSYSASIVVAIFFETPFFIIEKKIFKR</sequence>
<evidence type="ECO:0000313" key="2">
    <source>
        <dbReference type="EMBL" id="CAF1432045.1"/>
    </source>
</evidence>
<accession>A0A815NHH3</accession>
<organism evidence="2 3">
    <name type="scientific">Adineta steineri</name>
    <dbReference type="NCBI Taxonomy" id="433720"/>
    <lineage>
        <taxon>Eukaryota</taxon>
        <taxon>Metazoa</taxon>
        <taxon>Spiralia</taxon>
        <taxon>Gnathifera</taxon>
        <taxon>Rotifera</taxon>
        <taxon>Eurotatoria</taxon>
        <taxon>Bdelloidea</taxon>
        <taxon>Adinetida</taxon>
        <taxon>Adinetidae</taxon>
        <taxon>Adineta</taxon>
    </lineage>
</organism>
<proteinExistence type="predicted"/>
<evidence type="ECO:0008006" key="4">
    <source>
        <dbReference type="Google" id="ProtNLM"/>
    </source>
</evidence>
<comment type="caution">
    <text evidence="2">The sequence shown here is derived from an EMBL/GenBank/DDBJ whole genome shotgun (WGS) entry which is preliminary data.</text>
</comment>
<keyword evidence="1" id="KW-0812">Transmembrane</keyword>
<dbReference type="PANTHER" id="PTHR11161:SF0">
    <property type="entry name" value="O-ACYLTRANSFERASE LIKE PROTEIN"/>
    <property type="match status" value="1"/>
</dbReference>
<feature type="transmembrane region" description="Helical" evidence="1">
    <location>
        <begin position="110"/>
        <end position="131"/>
    </location>
</feature>
<gene>
    <name evidence="2" type="ORF">IZO911_LOCUS41291</name>
</gene>
<evidence type="ECO:0000313" key="3">
    <source>
        <dbReference type="Proteomes" id="UP000663860"/>
    </source>
</evidence>